<dbReference type="PROSITE" id="PS50801">
    <property type="entry name" value="STAS"/>
    <property type="match status" value="1"/>
</dbReference>
<dbReference type="PANTHER" id="PTHR33495">
    <property type="entry name" value="ANTI-SIGMA FACTOR ANTAGONIST TM_1081-RELATED-RELATED"/>
    <property type="match status" value="1"/>
</dbReference>
<evidence type="ECO:0000256" key="3">
    <source>
        <dbReference type="SAM" id="MobiDB-lite"/>
    </source>
</evidence>
<dbReference type="CDD" id="cd07043">
    <property type="entry name" value="STAS_anti-anti-sigma_factors"/>
    <property type="match status" value="1"/>
</dbReference>
<evidence type="ECO:0000256" key="2">
    <source>
        <dbReference type="RuleBase" id="RU003749"/>
    </source>
</evidence>
<evidence type="ECO:0000313" key="6">
    <source>
        <dbReference type="Proteomes" id="UP001500897"/>
    </source>
</evidence>
<dbReference type="Proteomes" id="UP001500897">
    <property type="component" value="Unassembled WGS sequence"/>
</dbReference>
<evidence type="ECO:0000259" key="4">
    <source>
        <dbReference type="PROSITE" id="PS50801"/>
    </source>
</evidence>
<sequence>MDALPGADPGAPLTVALDSPDGALVVRPEGELDHDSVGPLREALERAVADPPGRLVVDCGGLGFCDSTGLNLLLRAHAAALRAGLPLLLAAPGPVVARMLEITGADEVLDVHPTVADALAAPLPGAGAGAGGSGGAHGAGTGAGGAGTRAGAGDAGGTDDAIGAP</sequence>
<dbReference type="InterPro" id="IPR003658">
    <property type="entry name" value="Anti-sigma_ant"/>
</dbReference>
<reference evidence="6" key="1">
    <citation type="journal article" date="2019" name="Int. J. Syst. Evol. Microbiol.">
        <title>The Global Catalogue of Microorganisms (GCM) 10K type strain sequencing project: providing services to taxonomists for standard genome sequencing and annotation.</title>
        <authorList>
            <consortium name="The Broad Institute Genomics Platform"/>
            <consortium name="The Broad Institute Genome Sequencing Center for Infectious Disease"/>
            <person name="Wu L."/>
            <person name="Ma J."/>
        </authorList>
    </citation>
    <scope>NUCLEOTIDE SEQUENCE [LARGE SCALE GENOMIC DNA]</scope>
    <source>
        <strain evidence="6">JCM 14559</strain>
    </source>
</reference>
<dbReference type="NCBIfam" id="TIGR00377">
    <property type="entry name" value="ant_ant_sig"/>
    <property type="match status" value="1"/>
</dbReference>
<dbReference type="PANTHER" id="PTHR33495:SF2">
    <property type="entry name" value="ANTI-SIGMA FACTOR ANTAGONIST TM_1081-RELATED"/>
    <property type="match status" value="1"/>
</dbReference>
<accession>A0ABP5J7Q7</accession>
<dbReference type="InterPro" id="IPR036513">
    <property type="entry name" value="STAS_dom_sf"/>
</dbReference>
<feature type="compositionally biased region" description="Gly residues" evidence="3">
    <location>
        <begin position="127"/>
        <end position="156"/>
    </location>
</feature>
<dbReference type="EMBL" id="BAAANS010000044">
    <property type="protein sequence ID" value="GAA2112956.1"/>
    <property type="molecule type" value="Genomic_DNA"/>
</dbReference>
<dbReference type="SUPFAM" id="SSF52091">
    <property type="entry name" value="SpoIIaa-like"/>
    <property type="match status" value="1"/>
</dbReference>
<evidence type="ECO:0000313" key="5">
    <source>
        <dbReference type="EMBL" id="GAA2112956.1"/>
    </source>
</evidence>
<dbReference type="Pfam" id="PF01740">
    <property type="entry name" value="STAS"/>
    <property type="match status" value="1"/>
</dbReference>
<proteinExistence type="inferred from homology"/>
<comment type="caution">
    <text evidence="5">The sequence shown here is derived from an EMBL/GenBank/DDBJ whole genome shotgun (WGS) entry which is preliminary data.</text>
</comment>
<name>A0ABP5J7Q7_9ACTN</name>
<evidence type="ECO:0000256" key="1">
    <source>
        <dbReference type="ARBA" id="ARBA00009013"/>
    </source>
</evidence>
<gene>
    <name evidence="5" type="ORF">GCM10009759_56210</name>
</gene>
<comment type="similarity">
    <text evidence="1 2">Belongs to the anti-sigma-factor antagonist family.</text>
</comment>
<protein>
    <recommendedName>
        <fullName evidence="2">Anti-sigma factor antagonist</fullName>
    </recommendedName>
</protein>
<organism evidence="5 6">
    <name type="scientific">Kitasatospora saccharophila</name>
    <dbReference type="NCBI Taxonomy" id="407973"/>
    <lineage>
        <taxon>Bacteria</taxon>
        <taxon>Bacillati</taxon>
        <taxon>Actinomycetota</taxon>
        <taxon>Actinomycetes</taxon>
        <taxon>Kitasatosporales</taxon>
        <taxon>Streptomycetaceae</taxon>
        <taxon>Kitasatospora</taxon>
    </lineage>
</organism>
<keyword evidence="6" id="KW-1185">Reference proteome</keyword>
<feature type="region of interest" description="Disordered" evidence="3">
    <location>
        <begin position="127"/>
        <end position="165"/>
    </location>
</feature>
<dbReference type="InterPro" id="IPR002645">
    <property type="entry name" value="STAS_dom"/>
</dbReference>
<dbReference type="RefSeq" id="WP_344555909.1">
    <property type="nucleotide sequence ID" value="NZ_BAAANS010000044.1"/>
</dbReference>
<feature type="domain" description="STAS" evidence="4">
    <location>
        <begin position="13"/>
        <end position="122"/>
    </location>
</feature>
<dbReference type="Gene3D" id="3.30.750.24">
    <property type="entry name" value="STAS domain"/>
    <property type="match status" value="1"/>
</dbReference>